<reference evidence="2" key="1">
    <citation type="journal article" date="2019" name="Int. J. Syst. Evol. Microbiol.">
        <title>The Global Catalogue of Microorganisms (GCM) 10K type strain sequencing project: providing services to taxonomists for standard genome sequencing and annotation.</title>
        <authorList>
            <consortium name="The Broad Institute Genomics Platform"/>
            <consortium name="The Broad Institute Genome Sequencing Center for Infectious Disease"/>
            <person name="Wu L."/>
            <person name="Ma J."/>
        </authorList>
    </citation>
    <scope>NUCLEOTIDE SEQUENCE [LARGE SCALE GENOMIC DNA]</scope>
    <source>
        <strain evidence="2">JCM 9651</strain>
    </source>
</reference>
<name>A0ABP6SII3_9ACTN</name>
<dbReference type="Proteomes" id="UP001499990">
    <property type="component" value="Unassembled WGS sequence"/>
</dbReference>
<dbReference type="EMBL" id="BAAAYL010000001">
    <property type="protein sequence ID" value="GAA3377300.1"/>
    <property type="molecule type" value="Genomic_DNA"/>
</dbReference>
<evidence type="ECO:0000313" key="2">
    <source>
        <dbReference type="Proteomes" id="UP001499990"/>
    </source>
</evidence>
<evidence type="ECO:0000313" key="1">
    <source>
        <dbReference type="EMBL" id="GAA3377300.1"/>
    </source>
</evidence>
<organism evidence="1 2">
    <name type="scientific">Streptomyces sannanensis</name>
    <dbReference type="NCBI Taxonomy" id="285536"/>
    <lineage>
        <taxon>Bacteria</taxon>
        <taxon>Bacillati</taxon>
        <taxon>Actinomycetota</taxon>
        <taxon>Actinomycetes</taxon>
        <taxon>Kitasatosporales</taxon>
        <taxon>Streptomycetaceae</taxon>
        <taxon>Streptomyces</taxon>
    </lineage>
</organism>
<proteinExistence type="predicted"/>
<evidence type="ECO:0008006" key="3">
    <source>
        <dbReference type="Google" id="ProtNLM"/>
    </source>
</evidence>
<keyword evidence="2" id="KW-1185">Reference proteome</keyword>
<gene>
    <name evidence="1" type="ORF">GCM10020367_52450</name>
</gene>
<protein>
    <recommendedName>
        <fullName evidence="3">MDMPI C-terminal domain-containing protein</fullName>
    </recommendedName>
</protein>
<sequence length="63" mass="6864">MRMSTPGRPRVPVGADVDPHTAAWWLISLLAGRSFRTAVAPDGATMEAELTEPALRSLLPERH</sequence>
<comment type="caution">
    <text evidence="1">The sequence shown here is derived from an EMBL/GenBank/DDBJ whole genome shotgun (WGS) entry which is preliminary data.</text>
</comment>
<accession>A0ABP6SII3</accession>